<sequence length="86" mass="8507">MAMTRVVVHIDTLVLTGIDRHDAAAVSAGVQAELQRRLALPGAAVSLAEGGDRHRIRAGAVPVAPGSGARGIGHAVAAGIVPGGKS</sequence>
<evidence type="ECO:0000313" key="2">
    <source>
        <dbReference type="Proteomes" id="UP000694660"/>
    </source>
</evidence>
<organism evidence="1 2">
    <name type="scientific">Denitromonas iodatirespirans</name>
    <dbReference type="NCBI Taxonomy" id="2795389"/>
    <lineage>
        <taxon>Bacteria</taxon>
        <taxon>Pseudomonadati</taxon>
        <taxon>Pseudomonadota</taxon>
        <taxon>Betaproteobacteria</taxon>
        <taxon>Rhodocyclales</taxon>
        <taxon>Zoogloeaceae</taxon>
        <taxon>Denitromonas</taxon>
    </lineage>
</organism>
<dbReference type="Proteomes" id="UP000694660">
    <property type="component" value="Unassembled WGS sequence"/>
</dbReference>
<reference evidence="2" key="1">
    <citation type="journal article" date="2022" name="ISME J.">
        <title>Genetic and phylogenetic analysis of dissimilatory iodate-reducing bacteria identifies potential niches across the world's oceans.</title>
        <authorList>
            <person name="Reyes-Umana V."/>
            <person name="Henning Z."/>
            <person name="Lee K."/>
            <person name="Barnum T.P."/>
            <person name="Coates J.D."/>
        </authorList>
    </citation>
    <scope>NUCLEOTIDE SEQUENCE [LARGE SCALE GENOMIC DNA]</scope>
    <source>
        <strain evidence="2">IR12</strain>
    </source>
</reference>
<dbReference type="EMBL" id="JAEKFT010000002">
    <property type="protein sequence ID" value="MBT0959888.1"/>
    <property type="molecule type" value="Genomic_DNA"/>
</dbReference>
<keyword evidence="2" id="KW-1185">Reference proteome</keyword>
<protein>
    <submittedName>
        <fullName evidence="1">Uncharacterized protein</fullName>
    </submittedName>
</protein>
<dbReference type="AlphaFoldDB" id="A0A944H680"/>
<name>A0A944H680_DENI1</name>
<evidence type="ECO:0000313" key="1">
    <source>
        <dbReference type="EMBL" id="MBT0959888.1"/>
    </source>
</evidence>
<accession>A0A944H680</accession>
<dbReference type="RefSeq" id="WP_214359654.1">
    <property type="nucleotide sequence ID" value="NZ_JAEKFT010000002.1"/>
</dbReference>
<comment type="caution">
    <text evidence="1">The sequence shown here is derived from an EMBL/GenBank/DDBJ whole genome shotgun (WGS) entry which is preliminary data.</text>
</comment>
<gene>
    <name evidence="1" type="ORF">I8J34_01770</name>
</gene>
<proteinExistence type="predicted"/>